<evidence type="ECO:0000256" key="11">
    <source>
        <dbReference type="RuleBase" id="RU364125"/>
    </source>
</evidence>
<dbReference type="AlphaFoldDB" id="K2JYK0"/>
<evidence type="ECO:0000256" key="3">
    <source>
        <dbReference type="ARBA" id="ARBA00008281"/>
    </source>
</evidence>
<dbReference type="Pfam" id="PF03748">
    <property type="entry name" value="FliL"/>
    <property type="match status" value="1"/>
</dbReference>
<protein>
    <recommendedName>
        <fullName evidence="4 11">Flagellar protein FliL</fullName>
    </recommendedName>
</protein>
<evidence type="ECO:0000256" key="1">
    <source>
        <dbReference type="ARBA" id="ARBA00002254"/>
    </source>
</evidence>
<keyword evidence="6 11" id="KW-0145">Chemotaxis</keyword>
<reference evidence="12 13" key="1">
    <citation type="journal article" date="2012" name="J. Bacteriol.">
        <title>Genome Sequence of Gallaecimonas xiamenensis Type Strain 3-C-1.</title>
        <authorList>
            <person name="Lai Q."/>
            <person name="Wang L."/>
            <person name="Wang W."/>
            <person name="Shao Z."/>
        </authorList>
    </citation>
    <scope>NUCLEOTIDE SEQUENCE [LARGE SCALE GENOMIC DNA]</scope>
    <source>
        <strain evidence="12 13">3-C-1</strain>
    </source>
</reference>
<gene>
    <name evidence="12" type="primary">fliL</name>
    <name evidence="12" type="ORF">B3C1_07049</name>
</gene>
<keyword evidence="8 11" id="KW-0283">Flagellar rotation</keyword>
<dbReference type="GO" id="GO:0005886">
    <property type="term" value="C:plasma membrane"/>
    <property type="evidence" value="ECO:0007669"/>
    <property type="project" value="UniProtKB-SubCell"/>
</dbReference>
<dbReference type="STRING" id="745411.B3C1_07049"/>
<keyword evidence="13" id="KW-1185">Reference proteome</keyword>
<keyword evidence="12" id="KW-0966">Cell projection</keyword>
<keyword evidence="7 11" id="KW-0812">Transmembrane</keyword>
<evidence type="ECO:0000256" key="6">
    <source>
        <dbReference type="ARBA" id="ARBA00022500"/>
    </source>
</evidence>
<dbReference type="PATRIC" id="fig|745411.4.peg.1390"/>
<keyword evidence="12" id="KW-0969">Cilium</keyword>
<dbReference type="PANTHER" id="PTHR35091:SF2">
    <property type="entry name" value="FLAGELLAR PROTEIN FLIL"/>
    <property type="match status" value="1"/>
</dbReference>
<evidence type="ECO:0000256" key="4">
    <source>
        <dbReference type="ARBA" id="ARBA00021812"/>
    </source>
</evidence>
<evidence type="ECO:0000256" key="5">
    <source>
        <dbReference type="ARBA" id="ARBA00022475"/>
    </source>
</evidence>
<evidence type="ECO:0000313" key="12">
    <source>
        <dbReference type="EMBL" id="EKE75414.1"/>
    </source>
</evidence>
<keyword evidence="5" id="KW-1003">Cell membrane</keyword>
<sequence length="168" mass="17906">MAQELELEPLDAAKGGKKKLIIIIVAALLVLGIGGGVAAWLLSGDTAPAEAETAEAAPAPSEGEALYVALPQPFVFNVPGDKRPRLVQITVQVMVRGQTNEGKVKQHLPLVESVLLQTFSQFSEDQLATSQGRETLRTTAQQAVDDALTQVTGSQVIERVLFTGFIMQ</sequence>
<evidence type="ECO:0000256" key="2">
    <source>
        <dbReference type="ARBA" id="ARBA00004162"/>
    </source>
</evidence>
<keyword evidence="12" id="KW-0282">Flagellum</keyword>
<keyword evidence="11" id="KW-0997">Cell inner membrane</keyword>
<dbReference type="RefSeq" id="WP_008483844.1">
    <property type="nucleotide sequence ID" value="NZ_AMRI01000008.1"/>
</dbReference>
<dbReference type="eggNOG" id="COG1580">
    <property type="taxonomic scope" value="Bacteria"/>
</dbReference>
<dbReference type="Proteomes" id="UP000006755">
    <property type="component" value="Unassembled WGS sequence"/>
</dbReference>
<dbReference type="NCBIfam" id="NF004285">
    <property type="entry name" value="PRK05696.1"/>
    <property type="match status" value="1"/>
</dbReference>
<accession>K2JYK0</accession>
<evidence type="ECO:0000313" key="13">
    <source>
        <dbReference type="Proteomes" id="UP000006755"/>
    </source>
</evidence>
<dbReference type="GO" id="GO:0009425">
    <property type="term" value="C:bacterial-type flagellum basal body"/>
    <property type="evidence" value="ECO:0007669"/>
    <property type="project" value="InterPro"/>
</dbReference>
<comment type="similarity">
    <text evidence="3 11">Belongs to the FliL family.</text>
</comment>
<dbReference type="GO" id="GO:0006935">
    <property type="term" value="P:chemotaxis"/>
    <property type="evidence" value="ECO:0007669"/>
    <property type="project" value="UniProtKB-KW"/>
</dbReference>
<organism evidence="12 13">
    <name type="scientific">Gallaecimonas xiamenensis 3-C-1</name>
    <dbReference type="NCBI Taxonomy" id="745411"/>
    <lineage>
        <taxon>Bacteria</taxon>
        <taxon>Pseudomonadati</taxon>
        <taxon>Pseudomonadota</taxon>
        <taxon>Gammaproteobacteria</taxon>
        <taxon>Enterobacterales</taxon>
        <taxon>Gallaecimonadaceae</taxon>
        <taxon>Gallaecimonas</taxon>
    </lineage>
</organism>
<dbReference type="EMBL" id="AMRI01000008">
    <property type="protein sequence ID" value="EKE75414.1"/>
    <property type="molecule type" value="Genomic_DNA"/>
</dbReference>
<comment type="caution">
    <text evidence="12">The sequence shown here is derived from an EMBL/GenBank/DDBJ whole genome shotgun (WGS) entry which is preliminary data.</text>
</comment>
<dbReference type="GO" id="GO:0071978">
    <property type="term" value="P:bacterial-type flagellum-dependent swarming motility"/>
    <property type="evidence" value="ECO:0007669"/>
    <property type="project" value="TreeGrafter"/>
</dbReference>
<proteinExistence type="inferred from homology"/>
<evidence type="ECO:0000256" key="10">
    <source>
        <dbReference type="ARBA" id="ARBA00023136"/>
    </source>
</evidence>
<evidence type="ECO:0000256" key="7">
    <source>
        <dbReference type="ARBA" id="ARBA00022692"/>
    </source>
</evidence>
<comment type="function">
    <text evidence="1 11">Controls the rotational direction of flagella during chemotaxis.</text>
</comment>
<comment type="subcellular location">
    <subcellularLocation>
        <location evidence="11">Cell inner membrane</location>
    </subcellularLocation>
    <subcellularLocation>
        <location evidence="2">Cell membrane</location>
        <topology evidence="2">Single-pass membrane protein</topology>
    </subcellularLocation>
</comment>
<keyword evidence="9 11" id="KW-1133">Transmembrane helix</keyword>
<keyword evidence="10 11" id="KW-0472">Membrane</keyword>
<name>K2JYK0_9GAMM</name>
<dbReference type="InterPro" id="IPR005503">
    <property type="entry name" value="FliL"/>
</dbReference>
<evidence type="ECO:0000256" key="9">
    <source>
        <dbReference type="ARBA" id="ARBA00022989"/>
    </source>
</evidence>
<evidence type="ECO:0000256" key="8">
    <source>
        <dbReference type="ARBA" id="ARBA00022779"/>
    </source>
</evidence>
<dbReference type="PANTHER" id="PTHR35091">
    <property type="entry name" value="FLAGELLAR PROTEIN FLIL"/>
    <property type="match status" value="1"/>
</dbReference>
<dbReference type="OrthoDB" id="5829285at2"/>
<feature type="transmembrane region" description="Helical" evidence="11">
    <location>
        <begin position="20"/>
        <end position="42"/>
    </location>
</feature>